<dbReference type="Proteomes" id="UP000269923">
    <property type="component" value="Unassembled WGS sequence"/>
</dbReference>
<protein>
    <submittedName>
        <fullName evidence="1">Uncharacterized protein</fullName>
    </submittedName>
</protein>
<evidence type="ECO:0000313" key="1">
    <source>
        <dbReference type="EMBL" id="RRD91457.1"/>
    </source>
</evidence>
<dbReference type="AlphaFoldDB" id="A0A3P2A7S4"/>
<dbReference type="RefSeq" id="WP_124793666.1">
    <property type="nucleotide sequence ID" value="NZ_RQYC01000001.1"/>
</dbReference>
<comment type="caution">
    <text evidence="1">The sequence shown here is derived from an EMBL/GenBank/DDBJ whole genome shotgun (WGS) entry which is preliminary data.</text>
</comment>
<accession>A0A3P2A7S4</accession>
<gene>
    <name evidence="1" type="ORF">EII21_00010</name>
</gene>
<name>A0A3P2A7S4_9NEIS</name>
<dbReference type="OrthoDB" id="8611631at2"/>
<organism evidence="1 2">
    <name type="scientific">Conchiformibius steedae</name>
    <dbReference type="NCBI Taxonomy" id="153493"/>
    <lineage>
        <taxon>Bacteria</taxon>
        <taxon>Pseudomonadati</taxon>
        <taxon>Pseudomonadota</taxon>
        <taxon>Betaproteobacteria</taxon>
        <taxon>Neisseriales</taxon>
        <taxon>Neisseriaceae</taxon>
        <taxon>Conchiformibius</taxon>
    </lineage>
</organism>
<proteinExistence type="predicted"/>
<reference evidence="1 2" key="1">
    <citation type="submission" date="2018-11" db="EMBL/GenBank/DDBJ databases">
        <title>Genomes From Bacteria Associated with the Canine Oral Cavity: a Test Case for Automated Genome-Based Taxonomic Assignment.</title>
        <authorList>
            <person name="Coil D.A."/>
            <person name="Jospin G."/>
            <person name="Darling A.E."/>
            <person name="Wallis C."/>
            <person name="Davis I.J."/>
            <person name="Harris S."/>
            <person name="Eisen J.A."/>
            <person name="Holcombe L.J."/>
            <person name="O'Flynn C."/>
        </authorList>
    </citation>
    <scope>NUCLEOTIDE SEQUENCE [LARGE SCALE GENOMIC DNA]</scope>
    <source>
        <strain evidence="1 2">COT-280</strain>
    </source>
</reference>
<dbReference type="EMBL" id="RQYC01000001">
    <property type="protein sequence ID" value="RRD91457.1"/>
    <property type="molecule type" value="Genomic_DNA"/>
</dbReference>
<keyword evidence="2" id="KW-1185">Reference proteome</keyword>
<evidence type="ECO:0000313" key="2">
    <source>
        <dbReference type="Proteomes" id="UP000269923"/>
    </source>
</evidence>
<sequence length="115" mass="12519">MSDYGLFIDNNGETATNLEAALVVEGVLLLGGGRSGIIELDALFPLREHFGGVFVLPLAHSFAANTPNEHAIAVYYDKGRLVWTVPYQADNTYSGMAWSGGKFAGRAMLYGYWNK</sequence>